<dbReference type="PANTHER" id="PTHR43463:SF1">
    <property type="entry name" value="NICOTINATE-NUCLEOTIDE--DIMETHYLBENZIMIDAZOLE PHOSPHORIBOSYLTRANSFERASE"/>
    <property type="match status" value="1"/>
</dbReference>
<comment type="pathway">
    <text evidence="2 11">Nucleoside biosynthesis; alpha-ribazole biosynthesis; alpha-ribazole from 5,6-dimethylbenzimidazole: step 1/2.</text>
</comment>
<dbReference type="GO" id="GO:0009236">
    <property type="term" value="P:cobalamin biosynthetic process"/>
    <property type="evidence" value="ECO:0007669"/>
    <property type="project" value="UniProtKB-UniRule"/>
</dbReference>
<feature type="active site" description="Proton acceptor" evidence="11">
    <location>
        <position position="316"/>
    </location>
</feature>
<evidence type="ECO:0000256" key="9">
    <source>
        <dbReference type="ARBA" id="ARBA00030686"/>
    </source>
</evidence>
<dbReference type="InterPro" id="IPR003200">
    <property type="entry name" value="Nict_dMeBzImd_PRibTrfase"/>
</dbReference>
<dbReference type="UniPathway" id="UPA00061">
    <property type="reaction ID" value="UER00516"/>
</dbReference>
<evidence type="ECO:0000256" key="11">
    <source>
        <dbReference type="HAMAP-Rule" id="MF_00230"/>
    </source>
</evidence>
<comment type="caution">
    <text evidence="12">The sequence shown here is derived from an EMBL/GenBank/DDBJ whole genome shotgun (WGS) entry which is preliminary data.</text>
</comment>
<dbReference type="NCBIfam" id="NF000996">
    <property type="entry name" value="PRK00105.1"/>
    <property type="match status" value="1"/>
</dbReference>
<evidence type="ECO:0000256" key="10">
    <source>
        <dbReference type="ARBA" id="ARBA00047340"/>
    </source>
</evidence>
<evidence type="ECO:0000256" key="1">
    <source>
        <dbReference type="ARBA" id="ARBA00002197"/>
    </source>
</evidence>
<dbReference type="InterPro" id="IPR036087">
    <property type="entry name" value="Nict_dMeBzImd_PRibTrfase_sf"/>
</dbReference>
<evidence type="ECO:0000256" key="5">
    <source>
        <dbReference type="ARBA" id="ARBA00015486"/>
    </source>
</evidence>
<dbReference type="FunFam" id="3.40.50.10210:FF:000001">
    <property type="entry name" value="Nicotinate-nucleotide--dimethylbenzimidazole phosphoribosyltransferase"/>
    <property type="match status" value="1"/>
</dbReference>
<dbReference type="InterPro" id="IPR017846">
    <property type="entry name" value="Nict_dMeBzImd_PRibTrfase_bact"/>
</dbReference>
<evidence type="ECO:0000256" key="6">
    <source>
        <dbReference type="ARBA" id="ARBA00022573"/>
    </source>
</evidence>
<name>A0A8I1MGL3_9BACI</name>
<evidence type="ECO:0000256" key="7">
    <source>
        <dbReference type="ARBA" id="ARBA00022676"/>
    </source>
</evidence>
<sequence length="349" mass="37216">MYNNLTSIQIQPLDVKAAEAAAKYIDTLTKPQGSLGRLEELAINLAGITQEIFPTVTPPGVLVFAADHGVVEEGVSAFPKSVTAQMALNFLEGGAAINVFSKQIGAQFQLVDIGITTTVQHSELSCRKVRMGTRNFCNEHAMTRNEVEQAIEIGINEATSLINKGIKCLIVGEMGIGNTTSSTALLAALTNHKVEELVGSGTGITSQQLKHKIERIEQALADRQYDVKDPIDILSAFGGLEIAGMVGAMLAAASYRIPIIVDGFICTTAAVFAVQMNELASDYMFASHQSVEPGHRFALSILKKEPLLNLQMRLGEGSGAAIAFPLLHSASLMIKEMATFADAGVANKE</sequence>
<dbReference type="Gene3D" id="1.10.1610.10">
    <property type="match status" value="1"/>
</dbReference>
<dbReference type="EMBL" id="JAEMWV010000004">
    <property type="protein sequence ID" value="MBN8252010.1"/>
    <property type="molecule type" value="Genomic_DNA"/>
</dbReference>
<evidence type="ECO:0000313" key="13">
    <source>
        <dbReference type="Proteomes" id="UP000664578"/>
    </source>
</evidence>
<dbReference type="AlphaFoldDB" id="A0A8I1MGL3"/>
<comment type="similarity">
    <text evidence="3 11">Belongs to the CobT family.</text>
</comment>
<keyword evidence="8 11" id="KW-0808">Transferase</keyword>
<dbReference type="Pfam" id="PF02277">
    <property type="entry name" value="DBI_PRT"/>
    <property type="match status" value="1"/>
</dbReference>
<comment type="function">
    <text evidence="1 11">Catalyzes the synthesis of alpha-ribazole-5'-phosphate from nicotinate mononucleotide (NAMN) and 5,6-dimethylbenzimidazole (DMB).</text>
</comment>
<protein>
    <recommendedName>
        <fullName evidence="5 11">Nicotinate-nucleotide--dimethylbenzimidazole phosphoribosyltransferase</fullName>
        <shortName evidence="11">NN:DBI PRT</shortName>
        <ecNumber evidence="4 11">2.4.2.21</ecNumber>
    </recommendedName>
    <alternativeName>
        <fullName evidence="9 11">N(1)-alpha-phosphoribosyltransferase</fullName>
    </alternativeName>
</protein>
<accession>A0A8I1MGL3</accession>
<dbReference type="InterPro" id="IPR023195">
    <property type="entry name" value="Nict_dMeBzImd_PRibTrfase_N"/>
</dbReference>
<evidence type="ECO:0000256" key="8">
    <source>
        <dbReference type="ARBA" id="ARBA00022679"/>
    </source>
</evidence>
<comment type="catalytic activity">
    <reaction evidence="10 11">
        <text>5,6-dimethylbenzimidazole + nicotinate beta-D-ribonucleotide = alpha-ribazole 5'-phosphate + nicotinate + H(+)</text>
        <dbReference type="Rhea" id="RHEA:11196"/>
        <dbReference type="ChEBI" id="CHEBI:15378"/>
        <dbReference type="ChEBI" id="CHEBI:15890"/>
        <dbReference type="ChEBI" id="CHEBI:32544"/>
        <dbReference type="ChEBI" id="CHEBI:57502"/>
        <dbReference type="ChEBI" id="CHEBI:57918"/>
        <dbReference type="EC" id="2.4.2.21"/>
    </reaction>
</comment>
<gene>
    <name evidence="11 12" type="primary">cobT</name>
    <name evidence="12" type="ORF">JF537_10500</name>
</gene>
<proteinExistence type="inferred from homology"/>
<dbReference type="NCBIfam" id="TIGR03160">
    <property type="entry name" value="cobT_DBIPRT"/>
    <property type="match status" value="1"/>
</dbReference>
<keyword evidence="6 11" id="KW-0169">Cobalamin biosynthesis</keyword>
<organism evidence="12 13">
    <name type="scientific">Priestia flexa</name>
    <dbReference type="NCBI Taxonomy" id="86664"/>
    <lineage>
        <taxon>Bacteria</taxon>
        <taxon>Bacillati</taxon>
        <taxon>Bacillota</taxon>
        <taxon>Bacilli</taxon>
        <taxon>Bacillales</taxon>
        <taxon>Bacillaceae</taxon>
        <taxon>Priestia</taxon>
    </lineage>
</organism>
<evidence type="ECO:0000256" key="2">
    <source>
        <dbReference type="ARBA" id="ARBA00005049"/>
    </source>
</evidence>
<dbReference type="HAMAP" id="MF_00230">
    <property type="entry name" value="CobT"/>
    <property type="match status" value="1"/>
</dbReference>
<reference evidence="12" key="1">
    <citation type="submission" date="2020-12" db="EMBL/GenBank/DDBJ databases">
        <title>PHA producing bacteria isolated from mangrove.</title>
        <authorList>
            <person name="Zheng W."/>
            <person name="Yu S."/>
            <person name="Huang Y."/>
        </authorList>
    </citation>
    <scope>NUCLEOTIDE SEQUENCE</scope>
    <source>
        <strain evidence="12">GN22-4</strain>
    </source>
</reference>
<dbReference type="EC" id="2.4.2.21" evidence="4 11"/>
<dbReference type="Proteomes" id="UP000664578">
    <property type="component" value="Unassembled WGS sequence"/>
</dbReference>
<dbReference type="PANTHER" id="PTHR43463">
    <property type="entry name" value="NICOTINATE-NUCLEOTIDE--DIMETHYLBENZIMIDAZOLE PHOSPHORIBOSYLTRANSFERASE"/>
    <property type="match status" value="1"/>
</dbReference>
<dbReference type="SUPFAM" id="SSF52733">
    <property type="entry name" value="Nicotinate mononucleotide:5,6-dimethylbenzimidazole phosphoribosyltransferase (CobT)"/>
    <property type="match status" value="1"/>
</dbReference>
<dbReference type="CDD" id="cd02439">
    <property type="entry name" value="DMB-PRT_CobT"/>
    <property type="match status" value="1"/>
</dbReference>
<keyword evidence="7 11" id="KW-0328">Glycosyltransferase</keyword>
<dbReference type="Gene3D" id="3.40.50.10210">
    <property type="match status" value="1"/>
</dbReference>
<evidence type="ECO:0000256" key="4">
    <source>
        <dbReference type="ARBA" id="ARBA00011991"/>
    </source>
</evidence>
<evidence type="ECO:0000256" key="3">
    <source>
        <dbReference type="ARBA" id="ARBA00007110"/>
    </source>
</evidence>
<dbReference type="GO" id="GO:0008939">
    <property type="term" value="F:nicotinate-nucleotide-dimethylbenzimidazole phosphoribosyltransferase activity"/>
    <property type="evidence" value="ECO:0007669"/>
    <property type="project" value="UniProtKB-UniRule"/>
</dbReference>
<evidence type="ECO:0000313" key="12">
    <source>
        <dbReference type="EMBL" id="MBN8252010.1"/>
    </source>
</evidence>